<feature type="region of interest" description="Disordered" evidence="1">
    <location>
        <begin position="318"/>
        <end position="337"/>
    </location>
</feature>
<name>A0ABQ9H1K2_9NEOP</name>
<comment type="caution">
    <text evidence="2">The sequence shown here is derived from an EMBL/GenBank/DDBJ whole genome shotgun (WGS) entry which is preliminary data.</text>
</comment>
<evidence type="ECO:0000313" key="3">
    <source>
        <dbReference type="Proteomes" id="UP001159363"/>
    </source>
</evidence>
<reference evidence="2 3" key="1">
    <citation type="submission" date="2023-02" db="EMBL/GenBank/DDBJ databases">
        <title>LHISI_Scaffold_Assembly.</title>
        <authorList>
            <person name="Stuart O.P."/>
            <person name="Cleave R."/>
            <person name="Magrath M.J.L."/>
            <person name="Mikheyev A.S."/>
        </authorList>
    </citation>
    <scope>NUCLEOTIDE SEQUENCE [LARGE SCALE GENOMIC DNA]</scope>
    <source>
        <strain evidence="2">Daus_M_001</strain>
        <tissue evidence="2">Leg muscle</tissue>
    </source>
</reference>
<feature type="region of interest" description="Disordered" evidence="1">
    <location>
        <begin position="136"/>
        <end position="171"/>
    </location>
</feature>
<protein>
    <submittedName>
        <fullName evidence="2">Uncharacterized protein</fullName>
    </submittedName>
</protein>
<evidence type="ECO:0000256" key="1">
    <source>
        <dbReference type="SAM" id="MobiDB-lite"/>
    </source>
</evidence>
<accession>A0ABQ9H1K2</accession>
<sequence length="453" mass="48757">MVGLRYEANTSSKLVRTFSDYTRECCDRVERRSPSEGRVCVSEAKIDEVIEATPAGVCKAVSPLRARLPTGVQSFCQLLASTASPLHPFCRNSSFSRHNFGFIEKSTAIFIGNPPHAAAICLARLAPSGELKECSGHFSRHSQRNSGYGEPSRPGQQRRRRASRETSGGDSEVCGLRASVLTGGSNGLVAPPLRNVDAPLWYLVTILWSPLASLDIQPLTPLLFWGGSLAWPCDNEPRAREIRNPALPPVMKPVPALPPPHTLPPLPHMRNSFKTALPASSEPCGGLGRVVREGNPGRCLFHLPTSCPPLHRTAAAPNKFPLSSGVRGGSKSASNSENNAARVGVLKGGGSILVADGTRRTSACKSGTPLIQCRRAGEMGDPREDLPTNGIVRHDSHMRKSGVTRPGIETGSRWWGVSRLTAQPSLPHARSALAAKRRSTSTYVMNKEGRVTR</sequence>
<gene>
    <name evidence="2" type="ORF">PR048_022527</name>
</gene>
<organism evidence="2 3">
    <name type="scientific">Dryococelus australis</name>
    <dbReference type="NCBI Taxonomy" id="614101"/>
    <lineage>
        <taxon>Eukaryota</taxon>
        <taxon>Metazoa</taxon>
        <taxon>Ecdysozoa</taxon>
        <taxon>Arthropoda</taxon>
        <taxon>Hexapoda</taxon>
        <taxon>Insecta</taxon>
        <taxon>Pterygota</taxon>
        <taxon>Neoptera</taxon>
        <taxon>Polyneoptera</taxon>
        <taxon>Phasmatodea</taxon>
        <taxon>Verophasmatodea</taxon>
        <taxon>Anareolatae</taxon>
        <taxon>Phasmatidae</taxon>
        <taxon>Eurycanthinae</taxon>
        <taxon>Dryococelus</taxon>
    </lineage>
</organism>
<proteinExistence type="predicted"/>
<dbReference type="EMBL" id="JARBHB010000008">
    <property type="protein sequence ID" value="KAJ8878063.1"/>
    <property type="molecule type" value="Genomic_DNA"/>
</dbReference>
<keyword evidence="3" id="KW-1185">Reference proteome</keyword>
<dbReference type="Proteomes" id="UP001159363">
    <property type="component" value="Chromosome 7"/>
</dbReference>
<evidence type="ECO:0000313" key="2">
    <source>
        <dbReference type="EMBL" id="KAJ8878063.1"/>
    </source>
</evidence>